<evidence type="ECO:0000313" key="2">
    <source>
        <dbReference type="Proteomes" id="UP000294835"/>
    </source>
</evidence>
<accession>A0A4R2PS85</accession>
<dbReference type="Proteomes" id="UP000294835">
    <property type="component" value="Unassembled WGS sequence"/>
</dbReference>
<name>A0A4R2PS85_9RHOB</name>
<organism evidence="1 2">
    <name type="scientific">Rhodovulum marinum</name>
    <dbReference type="NCBI Taxonomy" id="320662"/>
    <lineage>
        <taxon>Bacteria</taxon>
        <taxon>Pseudomonadati</taxon>
        <taxon>Pseudomonadota</taxon>
        <taxon>Alphaproteobacteria</taxon>
        <taxon>Rhodobacterales</taxon>
        <taxon>Paracoccaceae</taxon>
        <taxon>Rhodovulum</taxon>
    </lineage>
</organism>
<protein>
    <submittedName>
        <fullName evidence="1">Uncharacterized protein</fullName>
    </submittedName>
</protein>
<dbReference type="OrthoDB" id="735874at2"/>
<reference evidence="1 2" key="1">
    <citation type="submission" date="2019-03" db="EMBL/GenBank/DDBJ databases">
        <title>Genomic Encyclopedia of Type Strains, Phase IV (KMG-IV): sequencing the most valuable type-strain genomes for metagenomic binning, comparative biology and taxonomic classification.</title>
        <authorList>
            <person name="Goeker M."/>
        </authorList>
    </citation>
    <scope>NUCLEOTIDE SEQUENCE [LARGE SCALE GENOMIC DNA]</scope>
    <source>
        <strain evidence="1 2">DSM 18063</strain>
    </source>
</reference>
<evidence type="ECO:0000313" key="1">
    <source>
        <dbReference type="EMBL" id="TCP38782.1"/>
    </source>
</evidence>
<keyword evidence="2" id="KW-1185">Reference proteome</keyword>
<dbReference type="EMBL" id="SLXP01000017">
    <property type="protein sequence ID" value="TCP38782.1"/>
    <property type="molecule type" value="Genomic_DNA"/>
</dbReference>
<comment type="caution">
    <text evidence="1">The sequence shown here is derived from an EMBL/GenBank/DDBJ whole genome shotgun (WGS) entry which is preliminary data.</text>
</comment>
<gene>
    <name evidence="1" type="ORF">EV662_11716</name>
</gene>
<sequence>MAQDVHTLLKSIGPSLTSDLIAEMVKAGASESAARKRVQREQESFDVQRLAGLRFEKNARFMYLVDQYGTSKFWQRFDDACRRAGKSYWSTIALLKARGGVIAQDFFPIVAGTPQARQRQLSPDRIFERLRAINVLETVEDDGRSYVRFHPLSYPRQSLAMVRAEEIAENIALQGIKDWARRIGFGSYGKFVVRGDNAPSIVSGIQWSMTAPSYMRPLVSFDGGAAKPGFFVCDINLHDVIGEEEALAFVRKCDLAAAPKKVAPIMPMLVAHVFSAEALSVLRSKGILAVTLQNLFGEELSDALRELVVMLTDLGARAAANPEHIRKVMNTLTKIEGGAENLRGALFELVVGSLVKDVEGGYLVTGERRTDLHTGRKAEIDVRLDRGEDKGVLVIECKAKKPGARVSESDVKRWYEDRVPLIYSMLTTGRDGDLGAYRFELWTNGYFTDSAKAWFKRQKPAFDGYSLGLRDGTGLKAYAQSARNPSLRDTLNEHYFRSPVMKVIA</sequence>
<dbReference type="AlphaFoldDB" id="A0A4R2PS85"/>
<proteinExistence type="predicted"/>